<dbReference type="SUPFAM" id="SSF52833">
    <property type="entry name" value="Thioredoxin-like"/>
    <property type="match status" value="1"/>
</dbReference>
<dbReference type="FunFam" id="1.10.10.1590:FF:000001">
    <property type="entry name" value="NADH-quinone oxidoreductase subunit E"/>
    <property type="match status" value="1"/>
</dbReference>
<gene>
    <name evidence="8" type="primary">hoxE</name>
    <name evidence="8" type="ORF">NATSA_03775</name>
</gene>
<feature type="region of interest" description="Disordered" evidence="7">
    <location>
        <begin position="1"/>
        <end position="43"/>
    </location>
</feature>
<name>A0A8J7UUS3_9BACT</name>
<feature type="compositionally biased region" description="Basic residues" evidence="7">
    <location>
        <begin position="27"/>
        <end position="43"/>
    </location>
</feature>
<evidence type="ECO:0000256" key="5">
    <source>
        <dbReference type="ARBA" id="ARBA00023014"/>
    </source>
</evidence>
<comment type="cofactor">
    <cofactor evidence="6">
        <name>[2Fe-2S] cluster</name>
        <dbReference type="ChEBI" id="CHEBI:190135"/>
    </cofactor>
</comment>
<organism evidence="8 9">
    <name type="scientific">Natronogracilivirga saccharolytica</name>
    <dbReference type="NCBI Taxonomy" id="2812953"/>
    <lineage>
        <taxon>Bacteria</taxon>
        <taxon>Pseudomonadati</taxon>
        <taxon>Balneolota</taxon>
        <taxon>Balneolia</taxon>
        <taxon>Balneolales</taxon>
        <taxon>Cyclonatronaceae</taxon>
        <taxon>Natronogracilivirga</taxon>
    </lineage>
</organism>
<proteinExistence type="inferred from homology"/>
<evidence type="ECO:0000256" key="1">
    <source>
        <dbReference type="ARBA" id="ARBA00010643"/>
    </source>
</evidence>
<dbReference type="EMBL" id="JAFIDN010000002">
    <property type="protein sequence ID" value="MBP3191776.1"/>
    <property type="molecule type" value="Genomic_DNA"/>
</dbReference>
<dbReference type="GO" id="GO:0051537">
    <property type="term" value="F:2 iron, 2 sulfur cluster binding"/>
    <property type="evidence" value="ECO:0007669"/>
    <property type="project" value="UniProtKB-KW"/>
</dbReference>
<dbReference type="Gene3D" id="3.40.30.10">
    <property type="entry name" value="Glutaredoxin"/>
    <property type="match status" value="1"/>
</dbReference>
<evidence type="ECO:0000256" key="4">
    <source>
        <dbReference type="ARBA" id="ARBA00023004"/>
    </source>
</evidence>
<dbReference type="Proteomes" id="UP000673975">
    <property type="component" value="Unassembled WGS sequence"/>
</dbReference>
<dbReference type="PANTHER" id="PTHR43342:SF2">
    <property type="entry name" value="POTENTIAL NAD-REDUCING HYDROGENASE SUBUNIT"/>
    <property type="match status" value="1"/>
</dbReference>
<protein>
    <submittedName>
        <fullName evidence="8">Bidirectional hydrogenase complex protein HoxE</fullName>
    </submittedName>
</protein>
<dbReference type="InterPro" id="IPR041921">
    <property type="entry name" value="NuoE_N"/>
</dbReference>
<dbReference type="InterPro" id="IPR036249">
    <property type="entry name" value="Thioredoxin-like_sf"/>
</dbReference>
<keyword evidence="9" id="KW-1185">Reference proteome</keyword>
<keyword evidence="5" id="KW-0411">Iron-sulfur</keyword>
<evidence type="ECO:0000256" key="6">
    <source>
        <dbReference type="ARBA" id="ARBA00034078"/>
    </source>
</evidence>
<accession>A0A8J7UUS3</accession>
<dbReference type="Pfam" id="PF01257">
    <property type="entry name" value="2Fe-2S_thioredx"/>
    <property type="match status" value="1"/>
</dbReference>
<dbReference type="InterPro" id="IPR028431">
    <property type="entry name" value="NADP_DH_HndA-like"/>
</dbReference>
<dbReference type="NCBIfam" id="NF005747">
    <property type="entry name" value="PRK07571.1"/>
    <property type="match status" value="1"/>
</dbReference>
<evidence type="ECO:0000313" key="8">
    <source>
        <dbReference type="EMBL" id="MBP3191776.1"/>
    </source>
</evidence>
<evidence type="ECO:0000313" key="9">
    <source>
        <dbReference type="Proteomes" id="UP000673975"/>
    </source>
</evidence>
<evidence type="ECO:0000256" key="2">
    <source>
        <dbReference type="ARBA" id="ARBA00022714"/>
    </source>
</evidence>
<dbReference type="AlphaFoldDB" id="A0A8J7UUS3"/>
<comment type="caution">
    <text evidence="8">The sequence shown here is derived from an EMBL/GenBank/DDBJ whole genome shotgun (WGS) entry which is preliminary data.</text>
</comment>
<evidence type="ECO:0000256" key="7">
    <source>
        <dbReference type="SAM" id="MobiDB-lite"/>
    </source>
</evidence>
<keyword evidence="3" id="KW-0479">Metal-binding</keyword>
<evidence type="ECO:0000256" key="3">
    <source>
        <dbReference type="ARBA" id="ARBA00022723"/>
    </source>
</evidence>
<dbReference type="CDD" id="cd03064">
    <property type="entry name" value="TRX_Fd_NuoE"/>
    <property type="match status" value="1"/>
</dbReference>
<dbReference type="GO" id="GO:0046872">
    <property type="term" value="F:metal ion binding"/>
    <property type="evidence" value="ECO:0007669"/>
    <property type="project" value="UniProtKB-KW"/>
</dbReference>
<keyword evidence="4" id="KW-0408">Iron</keyword>
<keyword evidence="2" id="KW-0001">2Fe-2S</keyword>
<dbReference type="Gene3D" id="1.10.10.1590">
    <property type="entry name" value="NADH-quinone oxidoreductase subunit E"/>
    <property type="match status" value="1"/>
</dbReference>
<dbReference type="PANTHER" id="PTHR43342">
    <property type="entry name" value="NADH-QUINONE OXIDOREDUCTASE, E SUBUNIT"/>
    <property type="match status" value="1"/>
</dbReference>
<sequence length="193" mass="21141">MEQGQAAKESNRSSKSSPVSASERRRSAGRKGSKVAQKDKRRKLVDATMRRYGHSTYALIETLHTVQEAYGYLDDDNLKYVAHSLRVPLSKVYGVATFYHFFTLKPQGDHTAVVCTGTACYIKGVPAIMKAFKKNFDVEPGETTADGKLSLLTARCIGSCGLAPAMVYDGEIAGMQEPEDIVSKVRAMIRNGN</sequence>
<reference evidence="8" key="1">
    <citation type="submission" date="2021-02" db="EMBL/GenBank/DDBJ databases">
        <title>Natronogracilivirga saccharolytica gen. nov. sp. nov. a new anaerobic, haloalkiliphilic carbohydrate-fermenting bacterium from soda lake and proposing of Cyclonatronumiaceae fam. nov. in the phylum Balneolaeota.</title>
        <authorList>
            <person name="Zhilina T.N."/>
            <person name="Sorokin D.Y."/>
            <person name="Zavarzina D.G."/>
            <person name="Toshchakov S.V."/>
            <person name="Kublanov I.V."/>
        </authorList>
    </citation>
    <scope>NUCLEOTIDE SEQUENCE</scope>
    <source>
        <strain evidence="8">Z-1702</strain>
    </source>
</reference>
<dbReference type="InterPro" id="IPR042128">
    <property type="entry name" value="NuoE_dom"/>
</dbReference>
<comment type="similarity">
    <text evidence="1">Belongs to the complex I 24 kDa subunit family.</text>
</comment>